<dbReference type="InterPro" id="IPR033937">
    <property type="entry name" value="MGS_CPS_CarB"/>
</dbReference>
<keyword evidence="10 19" id="KW-0547">Nucleotide-binding</keyword>
<evidence type="ECO:0000256" key="1">
    <source>
        <dbReference type="ARBA" id="ARBA00001936"/>
    </source>
</evidence>
<feature type="binding site" evidence="19">
    <location>
        <position position="864"/>
    </location>
    <ligand>
        <name>Mn(2+)</name>
        <dbReference type="ChEBI" id="CHEBI:29035"/>
        <label>4</label>
    </ligand>
</feature>
<comment type="catalytic activity">
    <reaction evidence="15 19">
        <text>hydrogencarbonate + NH4(+) + 2 ATP = carbamoyl phosphate + 2 ADP + phosphate + 2 H(+)</text>
        <dbReference type="Rhea" id="RHEA:18029"/>
        <dbReference type="ChEBI" id="CHEBI:15378"/>
        <dbReference type="ChEBI" id="CHEBI:17544"/>
        <dbReference type="ChEBI" id="CHEBI:28938"/>
        <dbReference type="ChEBI" id="CHEBI:30616"/>
        <dbReference type="ChEBI" id="CHEBI:43474"/>
        <dbReference type="ChEBI" id="CHEBI:58228"/>
        <dbReference type="ChEBI" id="CHEBI:456216"/>
        <dbReference type="EC" id="6.3.4.16"/>
    </reaction>
</comment>
<dbReference type="AlphaFoldDB" id="A0A934SFC3"/>
<dbReference type="InterPro" id="IPR005480">
    <property type="entry name" value="CPSase_lsu_oligo"/>
</dbReference>
<feature type="binding site" evidence="19">
    <location>
        <position position="736"/>
    </location>
    <ligand>
        <name>ATP</name>
        <dbReference type="ChEBI" id="CHEBI:30616"/>
        <label>2</label>
    </ligand>
</feature>
<dbReference type="GO" id="GO:0046872">
    <property type="term" value="F:metal ion binding"/>
    <property type="evidence" value="ECO:0007669"/>
    <property type="project" value="UniProtKB-KW"/>
</dbReference>
<dbReference type="GO" id="GO:0006526">
    <property type="term" value="P:L-arginine biosynthetic process"/>
    <property type="evidence" value="ECO:0007669"/>
    <property type="project" value="UniProtKB-UniRule"/>
</dbReference>
<keyword evidence="13 19" id="KW-0665">Pyrimidine biosynthesis</keyword>
<dbReference type="GO" id="GO:0005524">
    <property type="term" value="F:ATP binding"/>
    <property type="evidence" value="ECO:0007669"/>
    <property type="project" value="UniProtKB-UniRule"/>
</dbReference>
<keyword evidence="6 19" id="KW-0436">Ligase</keyword>
<evidence type="ECO:0000256" key="16">
    <source>
        <dbReference type="ARBA" id="ARBA00048816"/>
    </source>
</evidence>
<keyword evidence="11 19" id="KW-0067">ATP-binding</keyword>
<feature type="binding site" evidence="19">
    <location>
        <position position="775"/>
    </location>
    <ligand>
        <name>ATP</name>
        <dbReference type="ChEBI" id="CHEBI:30616"/>
        <label>2</label>
    </ligand>
</feature>
<dbReference type="EC" id="6.3.5.5" evidence="19"/>
<name>A0A934SFC3_9RHOB</name>
<dbReference type="InterPro" id="IPR005479">
    <property type="entry name" value="CPAse_ATP-bd"/>
</dbReference>
<dbReference type="Pfam" id="PF02786">
    <property type="entry name" value="CPSase_L_D2"/>
    <property type="match status" value="2"/>
</dbReference>
<comment type="catalytic activity">
    <reaction evidence="16 19">
        <text>hydrogencarbonate + L-glutamine + 2 ATP + H2O = carbamoyl phosphate + L-glutamate + 2 ADP + phosphate + 2 H(+)</text>
        <dbReference type="Rhea" id="RHEA:18633"/>
        <dbReference type="ChEBI" id="CHEBI:15377"/>
        <dbReference type="ChEBI" id="CHEBI:15378"/>
        <dbReference type="ChEBI" id="CHEBI:17544"/>
        <dbReference type="ChEBI" id="CHEBI:29985"/>
        <dbReference type="ChEBI" id="CHEBI:30616"/>
        <dbReference type="ChEBI" id="CHEBI:43474"/>
        <dbReference type="ChEBI" id="CHEBI:58228"/>
        <dbReference type="ChEBI" id="CHEBI:58359"/>
        <dbReference type="ChEBI" id="CHEBI:456216"/>
        <dbReference type="EC" id="6.3.5.5"/>
    </reaction>
</comment>
<feature type="binding site" evidence="19">
    <location>
        <position position="809"/>
    </location>
    <ligand>
        <name>ATP</name>
        <dbReference type="ChEBI" id="CHEBI:30616"/>
        <label>2</label>
    </ligand>
</feature>
<dbReference type="FunFam" id="3.30.470.20:FF:000007">
    <property type="entry name" value="Carbamoyl-phosphate synthase large chain"/>
    <property type="match status" value="1"/>
</dbReference>
<dbReference type="InterPro" id="IPR006275">
    <property type="entry name" value="CPSase_lsu"/>
</dbReference>
<evidence type="ECO:0000256" key="5">
    <source>
        <dbReference type="ARBA" id="ARBA00022571"/>
    </source>
</evidence>
<feature type="binding site" evidence="19">
    <location>
        <position position="862"/>
    </location>
    <ligand>
        <name>Mn(2+)</name>
        <dbReference type="ChEBI" id="CHEBI:29035"/>
        <label>4</label>
    </ligand>
</feature>
<dbReference type="SUPFAM" id="SSF48108">
    <property type="entry name" value="Carbamoyl phosphate synthetase, large subunit connection domain"/>
    <property type="match status" value="1"/>
</dbReference>
<dbReference type="Gene3D" id="3.30.1490.20">
    <property type="entry name" value="ATP-grasp fold, A domain"/>
    <property type="match status" value="1"/>
</dbReference>
<evidence type="ECO:0000256" key="15">
    <source>
        <dbReference type="ARBA" id="ARBA00047359"/>
    </source>
</evidence>
<comment type="domain">
    <text evidence="19">The large subunit is composed of 2 ATP-grasp domains that are involved in binding the 2 ATP molecules needed for carbamoyl phosphate synthesis. The N-terminal ATP-grasp domain (referred to as the carboxyphosphate synthetic component) catalyzes the ATP-dependent phosphorylation of hydrogencarbonate to carboxyphosphate and the subsequent nucleophilic attack by ammonia to form a carbamate intermediate. The C-terminal ATP-grasp domain (referred to as the carbamoyl phosphate synthetic component) then catalyzes the phosphorylation of carbamate with the second ATP to form the end product carbamoyl phosphate. The reactive and unstable enzyme intermediates are sequentially channeled from one active site to the next through the interior of the protein over a distance of at least 96 A.</text>
</comment>
<comment type="function">
    <text evidence="17 19">Large subunit of the glutamine-dependent carbamoyl phosphate synthetase (CPSase). CPSase catalyzes the formation of carbamoyl phosphate from the ammonia moiety of glutamine, carbonate, and phosphate donated by ATP, constituting the first step of 2 biosynthetic pathways, one leading to arginine and/or urea and the other to pyrimidine nucleotides. The large subunit (synthetase) binds the substrates ammonia (free or transferred from glutamine from the small subunit), hydrogencarbonate and ATP and carries out an ATP-coupled ligase reaction, activating hydrogencarbonate by forming carboxy phosphate which reacts with ammonia to form carbamoyl phosphate.</text>
</comment>
<dbReference type="CDD" id="cd01424">
    <property type="entry name" value="MGS_CPS_II"/>
    <property type="match status" value="1"/>
</dbReference>
<dbReference type="PRINTS" id="PR00098">
    <property type="entry name" value="CPSASE"/>
</dbReference>
<dbReference type="InterPro" id="IPR016185">
    <property type="entry name" value="PreATP-grasp_dom_sf"/>
</dbReference>
<dbReference type="Proteomes" id="UP000640485">
    <property type="component" value="Unassembled WGS sequence"/>
</dbReference>
<comment type="caution">
    <text evidence="19">Lacks conserved residue(s) required for the propagation of feature annotation.</text>
</comment>
<evidence type="ECO:0000256" key="17">
    <source>
        <dbReference type="ARBA" id="ARBA00057223"/>
    </source>
</evidence>
<feature type="binding site" evidence="19">
    <location>
        <position position="862"/>
    </location>
    <ligand>
        <name>ATP</name>
        <dbReference type="ChEBI" id="CHEBI:30616"/>
        <label>2</label>
    </ligand>
</feature>
<dbReference type="Pfam" id="PF02142">
    <property type="entry name" value="MGS"/>
    <property type="match status" value="1"/>
</dbReference>
<gene>
    <name evidence="19 22" type="primary">carB</name>
    <name evidence="22" type="ORF">JJJ17_00535</name>
</gene>
<dbReference type="NCBIfam" id="NF003671">
    <property type="entry name" value="PRK05294.1"/>
    <property type="match status" value="1"/>
</dbReference>
<comment type="pathway">
    <text evidence="2 19">Pyrimidine metabolism; UMP biosynthesis via de novo pathway; (S)-dihydroorotate from bicarbonate: step 1/3.</text>
</comment>
<feature type="binding site" evidence="19">
    <location>
        <position position="850"/>
    </location>
    <ligand>
        <name>Mg(2+)</name>
        <dbReference type="ChEBI" id="CHEBI:18420"/>
        <label>3</label>
    </ligand>
</feature>
<feature type="binding site" evidence="19">
    <location>
        <position position="298"/>
    </location>
    <ligand>
        <name>Mn(2+)</name>
        <dbReference type="ChEBI" id="CHEBI:29035"/>
        <label>1</label>
    </ligand>
</feature>
<evidence type="ECO:0000256" key="3">
    <source>
        <dbReference type="ARBA" id="ARBA00005077"/>
    </source>
</evidence>
<dbReference type="InterPro" id="IPR036897">
    <property type="entry name" value="CarbamoylP_synth_lsu_oligo_sf"/>
</dbReference>
<evidence type="ECO:0000256" key="6">
    <source>
        <dbReference type="ARBA" id="ARBA00022598"/>
    </source>
</evidence>
<dbReference type="PANTHER" id="PTHR11405:SF53">
    <property type="entry name" value="CARBAMOYL-PHOSPHATE SYNTHASE [AMMONIA], MITOCHONDRIAL"/>
    <property type="match status" value="1"/>
</dbReference>
<dbReference type="PROSITE" id="PS51257">
    <property type="entry name" value="PROKAR_LIPOPROTEIN"/>
    <property type="match status" value="1"/>
</dbReference>
<feature type="binding site" evidence="19">
    <location>
        <position position="221"/>
    </location>
    <ligand>
        <name>ATP</name>
        <dbReference type="ChEBI" id="CHEBI:30616"/>
        <label>1</label>
    </ligand>
</feature>
<evidence type="ECO:0000256" key="12">
    <source>
        <dbReference type="ARBA" id="ARBA00022842"/>
    </source>
</evidence>
<feature type="binding site" evidence="19">
    <location>
        <position position="129"/>
    </location>
    <ligand>
        <name>ATP</name>
        <dbReference type="ChEBI" id="CHEBI:30616"/>
        <label>1</label>
    </ligand>
</feature>
<dbReference type="SUPFAM" id="SSF52335">
    <property type="entry name" value="Methylglyoxal synthase-like"/>
    <property type="match status" value="1"/>
</dbReference>
<evidence type="ECO:0000256" key="10">
    <source>
        <dbReference type="ARBA" id="ARBA00022741"/>
    </source>
</evidence>
<feature type="binding site" evidence="19">
    <location>
        <position position="862"/>
    </location>
    <ligand>
        <name>Mn(2+)</name>
        <dbReference type="ChEBI" id="CHEBI:29035"/>
        <label>3</label>
    </ligand>
</feature>
<feature type="binding site" evidence="19">
    <location>
        <position position="850"/>
    </location>
    <ligand>
        <name>Mn(2+)</name>
        <dbReference type="ChEBI" id="CHEBI:29035"/>
        <label>3</label>
    </ligand>
</feature>
<comment type="cofactor">
    <cofactor evidence="1">
        <name>Mn(2+)</name>
        <dbReference type="ChEBI" id="CHEBI:29035"/>
    </cofactor>
</comment>
<dbReference type="FunFam" id="3.30.470.20:FF:000013">
    <property type="entry name" value="Carbamoyl-phosphate synthase large chain"/>
    <property type="match status" value="1"/>
</dbReference>
<dbReference type="HAMAP" id="MF_01210_B">
    <property type="entry name" value="CPSase_L_chain_B"/>
    <property type="match status" value="1"/>
</dbReference>
<dbReference type="FunFam" id="3.40.50.20:FF:000001">
    <property type="entry name" value="Carbamoyl-phosphate synthase large chain"/>
    <property type="match status" value="1"/>
</dbReference>
<comment type="pathway">
    <text evidence="3 19">Amino-acid biosynthesis; L-arginine biosynthesis; carbamoyl phosphate from bicarbonate: step 1/1.</text>
</comment>
<feature type="binding site" evidence="19">
    <location>
        <position position="312"/>
    </location>
    <ligand>
        <name>Mg(2+)</name>
        <dbReference type="ChEBI" id="CHEBI:18420"/>
        <label>1</label>
    </ligand>
</feature>
<feature type="binding site" evidence="19">
    <location>
        <position position="314"/>
    </location>
    <ligand>
        <name>Mn(2+)</name>
        <dbReference type="ChEBI" id="CHEBI:29035"/>
        <label>2</label>
    </ligand>
</feature>
<feature type="domain" description="MGS-like" evidence="21">
    <location>
        <begin position="979"/>
        <end position="1112"/>
    </location>
</feature>
<feature type="binding site" evidence="19">
    <location>
        <position position="312"/>
    </location>
    <ligand>
        <name>ATP</name>
        <dbReference type="ChEBI" id="CHEBI:30616"/>
        <label>1</label>
    </ligand>
</feature>
<protein>
    <recommendedName>
        <fullName evidence="19">Carbamoyl phosphate synthase large chain</fullName>
        <ecNumber evidence="19">6.3.4.16</ecNumber>
        <ecNumber evidence="19">6.3.5.5</ecNumber>
    </recommendedName>
    <alternativeName>
        <fullName evidence="19">Carbamoyl phosphate synthetase ammonia chain</fullName>
    </alternativeName>
</protein>
<dbReference type="InterPro" id="IPR011607">
    <property type="entry name" value="MGS-like_dom"/>
</dbReference>
<dbReference type="PROSITE" id="PS00866">
    <property type="entry name" value="CPSASE_1"/>
    <property type="match status" value="1"/>
</dbReference>
<feature type="binding site" evidence="19">
    <location>
        <position position="782"/>
    </location>
    <ligand>
        <name>ATP</name>
        <dbReference type="ChEBI" id="CHEBI:30616"/>
        <label>2</label>
    </ligand>
</feature>
<evidence type="ECO:0000256" key="9">
    <source>
        <dbReference type="ARBA" id="ARBA00022737"/>
    </source>
</evidence>
<dbReference type="Gene3D" id="1.10.1030.10">
    <property type="entry name" value="Carbamoyl-phosphate synthetase, large subunit oligomerisation domain"/>
    <property type="match status" value="1"/>
</dbReference>
<feature type="binding site" evidence="19">
    <location>
        <position position="312"/>
    </location>
    <ligand>
        <name>Mn(2+)</name>
        <dbReference type="ChEBI" id="CHEBI:29035"/>
        <label>1</label>
    </ligand>
</feature>
<dbReference type="Pfam" id="PF25596">
    <property type="entry name" value="CPSase_L_D1"/>
    <property type="match status" value="2"/>
</dbReference>
<feature type="binding site" evidence="19">
    <location>
        <position position="312"/>
    </location>
    <ligand>
        <name>Mg(2+)</name>
        <dbReference type="ChEBI" id="CHEBI:18420"/>
        <label>2</label>
    </ligand>
</feature>
<dbReference type="RefSeq" id="WP_200683006.1">
    <property type="nucleotide sequence ID" value="NZ_JAEPRQ010000001.1"/>
</dbReference>
<feature type="binding site" evidence="19">
    <location>
        <position position="256"/>
    </location>
    <ligand>
        <name>ATP</name>
        <dbReference type="ChEBI" id="CHEBI:30616"/>
        <label>1</label>
    </ligand>
</feature>
<dbReference type="FunFam" id="1.10.1030.10:FF:000002">
    <property type="entry name" value="Carbamoyl-phosphate synthase large chain"/>
    <property type="match status" value="1"/>
</dbReference>
<evidence type="ECO:0000256" key="7">
    <source>
        <dbReference type="ARBA" id="ARBA00022605"/>
    </source>
</evidence>
<keyword evidence="8" id="KW-0479">Metal-binding</keyword>
<dbReference type="FunFam" id="3.40.50.20:FF:000003">
    <property type="entry name" value="Carbamoyl-phosphate synthase large chain"/>
    <property type="match status" value="1"/>
</dbReference>
<feature type="binding site" evidence="19">
    <location>
        <position position="850"/>
    </location>
    <ligand>
        <name>ATP</name>
        <dbReference type="ChEBI" id="CHEBI:30616"/>
        <label>2</label>
    </ligand>
</feature>
<feature type="binding site" evidence="19">
    <location>
        <position position="862"/>
    </location>
    <ligand>
        <name>Mg(2+)</name>
        <dbReference type="ChEBI" id="CHEBI:18420"/>
        <label>3</label>
    </ligand>
</feature>
<comment type="caution">
    <text evidence="22">The sequence shown here is derived from an EMBL/GenBank/DDBJ whole genome shotgun (WGS) entry which is preliminary data.</text>
</comment>
<feature type="binding site" evidence="19">
    <location>
        <position position="810"/>
    </location>
    <ligand>
        <name>ATP</name>
        <dbReference type="ChEBI" id="CHEBI:30616"/>
        <label>2</label>
    </ligand>
</feature>
<feature type="binding site" evidence="19">
    <location>
        <position position="188"/>
    </location>
    <ligand>
        <name>ATP</name>
        <dbReference type="ChEBI" id="CHEBI:30616"/>
        <label>1</label>
    </ligand>
</feature>
<dbReference type="GO" id="GO:0004087">
    <property type="term" value="F:carbamoyl-phosphate synthase (ammonia) activity"/>
    <property type="evidence" value="ECO:0007669"/>
    <property type="project" value="UniProtKB-EC"/>
</dbReference>
<accession>A0A934SFC3</accession>
<dbReference type="NCBIfam" id="NF009455">
    <property type="entry name" value="PRK12815.1"/>
    <property type="match status" value="1"/>
</dbReference>
<keyword evidence="7 19" id="KW-0028">Amino-acid biosynthesis</keyword>
<feature type="binding site" evidence="19">
    <location>
        <position position="298"/>
    </location>
    <ligand>
        <name>ATP</name>
        <dbReference type="ChEBI" id="CHEBI:30616"/>
        <label>1</label>
    </ligand>
</feature>
<feature type="binding site" evidence="19">
    <location>
        <position position="862"/>
    </location>
    <ligand>
        <name>Mg(2+)</name>
        <dbReference type="ChEBI" id="CHEBI:18420"/>
        <label>4</label>
    </ligand>
</feature>
<evidence type="ECO:0000256" key="2">
    <source>
        <dbReference type="ARBA" id="ARBA00004812"/>
    </source>
</evidence>
<dbReference type="EC" id="6.3.4.16" evidence="19"/>
<feature type="binding site" evidence="19">
    <location>
        <position position="182"/>
    </location>
    <ligand>
        <name>ATP</name>
        <dbReference type="ChEBI" id="CHEBI:30616"/>
        <label>1</label>
    </ligand>
</feature>
<comment type="cofactor">
    <cofactor evidence="19">
        <name>Mg(2+)</name>
        <dbReference type="ChEBI" id="CHEBI:18420"/>
    </cofactor>
    <cofactor evidence="19">
        <name>Mn(2+)</name>
        <dbReference type="ChEBI" id="CHEBI:29035"/>
    </cofactor>
    <text evidence="19">Binds 4 Mg(2+) or Mn(2+) ions per subunit.</text>
</comment>
<comment type="subunit">
    <text evidence="18 19">Composed of two chains; the small (or glutamine) chain promotes the hydrolysis of glutamine to ammonia, which is used by the large (or ammonia) chain to synthesize carbamoyl phosphate. Tetramer of heterodimers (alpha,beta)4.</text>
</comment>
<dbReference type="Gene3D" id="3.30.470.20">
    <property type="entry name" value="ATP-grasp fold, B domain"/>
    <property type="match status" value="2"/>
</dbReference>
<dbReference type="EMBL" id="JAEPRQ010000001">
    <property type="protein sequence ID" value="MBK4214402.1"/>
    <property type="molecule type" value="Genomic_DNA"/>
</dbReference>
<evidence type="ECO:0000259" key="21">
    <source>
        <dbReference type="PROSITE" id="PS51855"/>
    </source>
</evidence>
<dbReference type="SUPFAM" id="SSF56059">
    <property type="entry name" value="Glutathione synthetase ATP-binding domain-like"/>
    <property type="match status" value="2"/>
</dbReference>
<evidence type="ECO:0000256" key="13">
    <source>
        <dbReference type="ARBA" id="ARBA00022975"/>
    </source>
</evidence>
<dbReference type="InterPro" id="IPR005483">
    <property type="entry name" value="CPSase_dom"/>
</dbReference>
<dbReference type="SMART" id="SM00851">
    <property type="entry name" value="MGS"/>
    <property type="match status" value="1"/>
</dbReference>
<dbReference type="NCBIfam" id="TIGR01369">
    <property type="entry name" value="CPSaseII_lrg"/>
    <property type="match status" value="1"/>
</dbReference>
<feature type="binding site" evidence="19">
    <location>
        <position position="314"/>
    </location>
    <ligand>
        <name>Mg(2+)</name>
        <dbReference type="ChEBI" id="CHEBI:18420"/>
        <label>2</label>
    </ligand>
</feature>
<dbReference type="InterPro" id="IPR013815">
    <property type="entry name" value="ATP_grasp_subdomain_1"/>
</dbReference>
<dbReference type="GO" id="GO:0044205">
    <property type="term" value="P:'de novo' UMP biosynthetic process"/>
    <property type="evidence" value="ECO:0007669"/>
    <property type="project" value="UniProtKB-UniRule"/>
</dbReference>
<feature type="domain" description="ATP-grasp" evidence="20">
    <location>
        <begin position="133"/>
        <end position="341"/>
    </location>
</feature>
<keyword evidence="14" id="KW-0464">Manganese</keyword>
<dbReference type="InterPro" id="IPR011761">
    <property type="entry name" value="ATP-grasp"/>
</dbReference>
<keyword evidence="9 19" id="KW-0677">Repeat</keyword>
<dbReference type="GO" id="GO:0006541">
    <property type="term" value="P:glutamine metabolic process"/>
    <property type="evidence" value="ECO:0007669"/>
    <property type="project" value="TreeGrafter"/>
</dbReference>
<dbReference type="HAMAP" id="MF_01210_A">
    <property type="entry name" value="CPSase_L_chain_A"/>
    <property type="match status" value="1"/>
</dbReference>
<evidence type="ECO:0000256" key="8">
    <source>
        <dbReference type="ARBA" id="ARBA00022723"/>
    </source>
</evidence>
<evidence type="ECO:0000256" key="18">
    <source>
        <dbReference type="ARBA" id="ARBA00062056"/>
    </source>
</evidence>
<feature type="binding site" evidence="19">
    <location>
        <position position="254"/>
    </location>
    <ligand>
        <name>ATP</name>
        <dbReference type="ChEBI" id="CHEBI:30616"/>
        <label>1</label>
    </ligand>
</feature>
<evidence type="ECO:0000256" key="19">
    <source>
        <dbReference type="HAMAP-Rule" id="MF_01210"/>
    </source>
</evidence>
<feature type="binding site" evidence="19">
    <location>
        <position position="864"/>
    </location>
    <ligand>
        <name>Mg(2+)</name>
        <dbReference type="ChEBI" id="CHEBI:18420"/>
        <label>4</label>
    </ligand>
</feature>
<feature type="binding site" evidence="19">
    <location>
        <position position="255"/>
    </location>
    <ligand>
        <name>ATP</name>
        <dbReference type="ChEBI" id="CHEBI:30616"/>
        <label>1</label>
    </ligand>
</feature>
<dbReference type="SMART" id="SM01096">
    <property type="entry name" value="CPSase_L_D3"/>
    <property type="match status" value="1"/>
</dbReference>
<dbReference type="PROSITE" id="PS51855">
    <property type="entry name" value="MGS"/>
    <property type="match status" value="1"/>
</dbReference>
<evidence type="ECO:0000256" key="4">
    <source>
        <dbReference type="ARBA" id="ARBA00009799"/>
    </source>
</evidence>
<feature type="region of interest" description="Allosteric domain" evidence="19">
    <location>
        <begin position="979"/>
        <end position="1112"/>
    </location>
</feature>
<feature type="binding site" evidence="19">
    <location>
        <position position="777"/>
    </location>
    <ligand>
        <name>ATP</name>
        <dbReference type="ChEBI" id="CHEBI:30616"/>
        <label>2</label>
    </ligand>
</feature>
<dbReference type="Gene3D" id="3.40.50.1380">
    <property type="entry name" value="Methylglyoxal synthase-like domain"/>
    <property type="match status" value="1"/>
</dbReference>
<dbReference type="PROSITE" id="PS50975">
    <property type="entry name" value="ATP_GRASP"/>
    <property type="match status" value="2"/>
</dbReference>
<feature type="binding site" evidence="19">
    <location>
        <position position="189"/>
    </location>
    <ligand>
        <name>ATP</name>
        <dbReference type="ChEBI" id="CHEBI:30616"/>
        <label>1</label>
    </ligand>
</feature>
<dbReference type="SUPFAM" id="SSF52440">
    <property type="entry name" value="PreATP-grasp domain"/>
    <property type="match status" value="2"/>
</dbReference>
<dbReference type="Gene3D" id="3.40.50.20">
    <property type="match status" value="2"/>
</dbReference>
<dbReference type="Pfam" id="PF02787">
    <property type="entry name" value="CPSase_L_D3"/>
    <property type="match status" value="1"/>
</dbReference>
<keyword evidence="23" id="KW-1185">Reference proteome</keyword>
<dbReference type="PROSITE" id="PS00867">
    <property type="entry name" value="CPSASE_2"/>
    <property type="match status" value="2"/>
</dbReference>
<organism evidence="22 23">
    <name type="scientific">Paracoccus caeni</name>
    <dbReference type="NCBI Taxonomy" id="657651"/>
    <lineage>
        <taxon>Bacteria</taxon>
        <taxon>Pseudomonadati</taxon>
        <taxon>Pseudomonadota</taxon>
        <taxon>Alphaproteobacteria</taxon>
        <taxon>Rhodobacterales</taxon>
        <taxon>Paracoccaceae</taxon>
        <taxon>Paracoccus</taxon>
    </lineage>
</organism>
<dbReference type="GO" id="GO:0005737">
    <property type="term" value="C:cytoplasm"/>
    <property type="evidence" value="ECO:0007669"/>
    <property type="project" value="TreeGrafter"/>
</dbReference>
<dbReference type="InterPro" id="IPR058047">
    <property type="entry name" value="CPSase_preATP-grasp"/>
</dbReference>
<evidence type="ECO:0000256" key="11">
    <source>
        <dbReference type="ARBA" id="ARBA00022840"/>
    </source>
</evidence>
<keyword evidence="5 19" id="KW-0055">Arginine biosynthesis</keyword>
<evidence type="ECO:0000259" key="20">
    <source>
        <dbReference type="PROSITE" id="PS50975"/>
    </source>
</evidence>
<feature type="binding site" evidence="19">
    <location>
        <position position="228"/>
    </location>
    <ligand>
        <name>ATP</name>
        <dbReference type="ChEBI" id="CHEBI:30616"/>
        <label>1</label>
    </ligand>
</feature>
<proteinExistence type="inferred from homology"/>
<feature type="binding site" evidence="19">
    <location>
        <position position="808"/>
    </location>
    <ligand>
        <name>ATP</name>
        <dbReference type="ChEBI" id="CHEBI:30616"/>
        <label>2</label>
    </ligand>
</feature>
<feature type="binding site" evidence="19">
    <location>
        <position position="298"/>
    </location>
    <ligand>
        <name>Mg(2+)</name>
        <dbReference type="ChEBI" id="CHEBI:18420"/>
        <label>1</label>
    </ligand>
</feature>
<dbReference type="PANTHER" id="PTHR11405">
    <property type="entry name" value="CARBAMOYLTRANSFERASE FAMILY MEMBER"/>
    <property type="match status" value="1"/>
</dbReference>
<evidence type="ECO:0000313" key="22">
    <source>
        <dbReference type="EMBL" id="MBK4214402.1"/>
    </source>
</evidence>
<feature type="region of interest" description="Carboxyphosphate synthetic domain" evidence="19">
    <location>
        <begin position="1"/>
        <end position="415"/>
    </location>
</feature>
<sequence length="1112" mass="119808">MPKRTDIKSILIIGAGPIVIGQACEFDYSGAQACKALREEGYRVILVNSNPATIMTDPEMADATYIEPITPEIVEKIIAKERPDALLPTMGGQTGLNTALALADAGVLNRYGVELIGAQRTAIEMAEDRKLFRDAMDRIGLENPKATIVAAPKGTNGKYDISAGVAQAMDALEEIGLPAIIRPAFTLGGTGGGVAYNRDDYERIVRSGLDASPVAQVLVDESLLGWKEYEMEVVRDRNDNAIIVCAIENIDPMGVHTGDSITVAPALTLTDREYQIMRNGSIAVLREIGVETGGSNVQWAINPADGRMVVIEMNPRVSRSSALASKATGFPIAKIAAKLAVGYTLDELDNDITKVTPASFEPSIDYVVTKIPRFAFEKFPGSKPELTTAMKSVGEVMAIGRSFHESLQKALASMENGLTGLDEIAIEGVADQGKPAVIAALSKQTPDRIRVIAEAMRFGLSNDEIQRVTSFDPWFLARIREIVDAEARVRETGLPTDEDGLRALKMMGFSDARLAILTGRDEADIRRARQALDIRPVFKRIDTCAAEFEAQTPYMYSTYEAPAMGDAENEARPTDAKKVVILGGGPNRIGQGIEFDYCCCHACFALTDAGYETIMVNCNPETVSTDYDTSDRLYFEPLTLEHVLEILAVEQENGTLHGVIVQFGGQTPLKLADALEAEGIPILGTTPDAIDLAEDRERFQKLLNDLDLKQPINGIAHSDAEAIEIAGRIGFPLVIRPSYVLGGRAMEIVRDMDHLRRYITEAVSVSGKNPVLLDSYLSGAIEVDVDALSDGENVHVAGIMEHIEEAGVHSGDSACSLPPHTLDAATIVELKRQTVAMARALRVVGLMNVQFALKDGAIYVLEVNPRASRTVPFVAKATDSAIASIAARLMAGEPMSNFPARAAYPEGVGPEDDLPFADPMTLADPNTPWFSVKEAVMPFARFPGVDTLLGPEMRSTGEVMGWDRNFPRAFLKAQLGAGSVLPQSGRVFISVKDADKTEALATAARDLTDLGFQLVATSGTADFLSSAGVQTERVNKVYEGRPNIVDRLKNDDIAMVLNTTEGAQAIADSREIRAVALYDKIPYFTTAAGSIAAVAAIKSREEGEVGVRSLQA</sequence>
<feature type="binding site" evidence="19">
    <location>
        <position position="312"/>
    </location>
    <ligand>
        <name>Mn(2+)</name>
        <dbReference type="ChEBI" id="CHEBI:29035"/>
        <label>2</label>
    </ligand>
</feature>
<comment type="similarity">
    <text evidence="4 19">Belongs to the CarB family.</text>
</comment>
<dbReference type="GO" id="GO:0004088">
    <property type="term" value="F:carbamoyl-phosphate synthase (glutamine-hydrolyzing) activity"/>
    <property type="evidence" value="ECO:0007669"/>
    <property type="project" value="UniProtKB-UniRule"/>
</dbReference>
<evidence type="ECO:0000313" key="23">
    <source>
        <dbReference type="Proteomes" id="UP000640485"/>
    </source>
</evidence>
<evidence type="ECO:0000256" key="14">
    <source>
        <dbReference type="ARBA" id="ARBA00023211"/>
    </source>
</evidence>
<feature type="binding site" evidence="19">
    <location>
        <position position="807"/>
    </location>
    <ligand>
        <name>ATP</name>
        <dbReference type="ChEBI" id="CHEBI:30616"/>
        <label>2</label>
    </ligand>
</feature>
<reference evidence="22" key="1">
    <citation type="submission" date="2021-01" db="EMBL/GenBank/DDBJ databases">
        <title>Paracoccus amoyensis sp. nov., isolated from the surface seawater along the coast of Xiamen Island, China.</title>
        <authorList>
            <person name="Lyu L."/>
        </authorList>
    </citation>
    <scope>NUCLEOTIDE SEQUENCE</scope>
    <source>
        <strain evidence="22">MJ17</strain>
    </source>
</reference>
<dbReference type="InterPro" id="IPR036914">
    <property type="entry name" value="MGS-like_dom_sf"/>
</dbReference>
<feature type="domain" description="ATP-grasp" evidence="20">
    <location>
        <begin position="700"/>
        <end position="891"/>
    </location>
</feature>
<keyword evidence="12" id="KW-0460">Magnesium</keyword>
<feature type="binding site" evidence="19">
    <location>
        <position position="223"/>
    </location>
    <ligand>
        <name>ATP</name>
        <dbReference type="ChEBI" id="CHEBI:30616"/>
        <label>1</label>
    </ligand>
</feature>